<dbReference type="GO" id="GO:0016995">
    <property type="term" value="F:cholesterol oxidase activity"/>
    <property type="evidence" value="ECO:0007669"/>
    <property type="project" value="UniProtKB-EC"/>
</dbReference>
<dbReference type="OrthoDB" id="9787779at2"/>
<evidence type="ECO:0000256" key="3">
    <source>
        <dbReference type="ARBA" id="ARBA00022548"/>
    </source>
</evidence>
<evidence type="ECO:0000256" key="11">
    <source>
        <dbReference type="ARBA" id="ARBA00038856"/>
    </source>
</evidence>
<dbReference type="PANTHER" id="PTHR47470:SF1">
    <property type="entry name" value="FAD-DEPENDENT OXIDOREDUCTASE 2 FAD BINDING DOMAIN-CONTAINING PROTEIN"/>
    <property type="match status" value="1"/>
</dbReference>
<evidence type="ECO:0000256" key="12">
    <source>
        <dbReference type="ARBA" id="ARBA00049645"/>
    </source>
</evidence>
<dbReference type="Pfam" id="PF00732">
    <property type="entry name" value="GMC_oxred_N"/>
    <property type="match status" value="1"/>
</dbReference>
<dbReference type="InterPro" id="IPR017896">
    <property type="entry name" value="4Fe4S_Fe-S-bd"/>
</dbReference>
<keyword evidence="3" id="KW-0153">Cholesterol metabolism</keyword>
<evidence type="ECO:0000256" key="7">
    <source>
        <dbReference type="ARBA" id="ARBA00023098"/>
    </source>
</evidence>
<dbReference type="AlphaFoldDB" id="A0A5S5CBB8"/>
<dbReference type="PROSITE" id="PS51379">
    <property type="entry name" value="4FE4S_FER_2"/>
    <property type="match status" value="1"/>
</dbReference>
<comment type="cofactor">
    <cofactor evidence="1">
        <name>FAD</name>
        <dbReference type="ChEBI" id="CHEBI:57692"/>
    </cofactor>
</comment>
<comment type="caution">
    <text evidence="17">The sequence shown here is derived from an EMBL/GenBank/DDBJ whole genome shotgun (WGS) entry which is preliminary data.</text>
</comment>
<evidence type="ECO:0000256" key="1">
    <source>
        <dbReference type="ARBA" id="ARBA00001974"/>
    </source>
</evidence>
<keyword evidence="9" id="KW-0753">Steroid metabolism</keyword>
<protein>
    <recommendedName>
        <fullName evidence="14">Cholesterol oxidase</fullName>
        <ecNumber evidence="13">1.1.3.6</ecNumber>
        <ecNumber evidence="11">5.3.3.1</ecNumber>
    </recommendedName>
    <alternativeName>
        <fullName evidence="15">Cholesterol isomerase</fullName>
    </alternativeName>
</protein>
<gene>
    <name evidence="17" type="ORF">BD809_103357</name>
</gene>
<keyword evidence="7" id="KW-0443">Lipid metabolism</keyword>
<sequence length="526" mass="57785">MRPEKNTYDYVIIGSGFGGSVSALRLAEKGYSVLIIEKGKWFTGKDFPKTNWNLKKWLWEPRIGLFGFFKMTYLNHVSILSGVGVGGGSLTYANTLPIPKPAFFKTGSWAGLDNWEEALKPHYQEALRMLGATQNKTFGPADEAIKELAKSMDKEADFSASQVAVYFGQPGKTVPDPYFDGKGPDRTGCIHCGACMTGCRHNAKNTLDKNYLYFAQQFGATIIAESEVYDIQPIDKKRGDTGYTIYYKKSTGKGRKQQVRAKNVIFSGGVMGTVPLLLQMKAKGSLPNLSDKVGCNIRTNNESLLVVTSTEKNTKDYTKGIAIGSILETDKNSHLEPVRYGKGSGFFRLLTIPLVHNKNVLLRLLGVFGVFLKHPWRSIKTLFTRNYGKRTTVLLFMQTLDSTLQLKLGKITKLRTTTETGEAPSGFIPEASTLAKMYGEKVKGIPYANFTDVLLGTPTTAHILGGAVMGKDPETGVIDKDNRVFGYHNLMICDGSMISANPGVNPSLSITAITELAMSKIPVKKD</sequence>
<evidence type="ECO:0000256" key="13">
    <source>
        <dbReference type="ARBA" id="ARBA00049723"/>
    </source>
</evidence>
<dbReference type="InterPro" id="IPR000172">
    <property type="entry name" value="GMC_OxRdtase_N"/>
</dbReference>
<reference evidence="17 18" key="1">
    <citation type="submission" date="2019-07" db="EMBL/GenBank/DDBJ databases">
        <title>Genomic Encyclopedia of Archaeal and Bacterial Type Strains, Phase II (KMG-II): from individual species to whole genera.</title>
        <authorList>
            <person name="Goeker M."/>
        </authorList>
    </citation>
    <scope>NUCLEOTIDE SEQUENCE [LARGE SCALE GENOMIC DNA]</scope>
    <source>
        <strain evidence="17 18">DSM 17527</strain>
    </source>
</reference>
<dbReference type="EC" id="1.1.3.6" evidence="13"/>
<comment type="pathway">
    <text evidence="12">Steroid metabolism; cholesterol degradation.</text>
</comment>
<feature type="domain" description="4Fe-4S ferredoxin-type" evidence="16">
    <location>
        <begin position="175"/>
        <end position="209"/>
    </location>
</feature>
<evidence type="ECO:0000256" key="15">
    <source>
        <dbReference type="ARBA" id="ARBA00049778"/>
    </source>
</evidence>
<dbReference type="Gene3D" id="3.50.50.60">
    <property type="entry name" value="FAD/NAD(P)-binding domain"/>
    <property type="match status" value="3"/>
</dbReference>
<dbReference type="InterPro" id="IPR007867">
    <property type="entry name" value="GMC_OxRtase_C"/>
</dbReference>
<dbReference type="GO" id="GO:0008203">
    <property type="term" value="P:cholesterol metabolic process"/>
    <property type="evidence" value="ECO:0007669"/>
    <property type="project" value="UniProtKB-KW"/>
</dbReference>
<dbReference type="Proteomes" id="UP000324376">
    <property type="component" value="Unassembled WGS sequence"/>
</dbReference>
<evidence type="ECO:0000313" key="17">
    <source>
        <dbReference type="EMBL" id="TYP75293.1"/>
    </source>
</evidence>
<evidence type="ECO:0000256" key="9">
    <source>
        <dbReference type="ARBA" id="ARBA00023221"/>
    </source>
</evidence>
<dbReference type="PRINTS" id="PR00411">
    <property type="entry name" value="PNDRDTASEI"/>
</dbReference>
<dbReference type="SUPFAM" id="SSF51905">
    <property type="entry name" value="FAD/NAD(P)-binding domain"/>
    <property type="match status" value="1"/>
</dbReference>
<dbReference type="InterPro" id="IPR036188">
    <property type="entry name" value="FAD/NAD-bd_sf"/>
</dbReference>
<keyword evidence="6" id="KW-0560">Oxidoreductase</keyword>
<dbReference type="EMBL" id="VNHU01000003">
    <property type="protein sequence ID" value="TYP75293.1"/>
    <property type="molecule type" value="Genomic_DNA"/>
</dbReference>
<evidence type="ECO:0000256" key="2">
    <source>
        <dbReference type="ARBA" id="ARBA00010790"/>
    </source>
</evidence>
<evidence type="ECO:0000259" key="16">
    <source>
        <dbReference type="PROSITE" id="PS51379"/>
    </source>
</evidence>
<evidence type="ECO:0000313" key="18">
    <source>
        <dbReference type="Proteomes" id="UP000324376"/>
    </source>
</evidence>
<evidence type="ECO:0000256" key="5">
    <source>
        <dbReference type="ARBA" id="ARBA00022827"/>
    </source>
</evidence>
<dbReference type="InterPro" id="IPR052542">
    <property type="entry name" value="Cholesterol_Oxidase"/>
</dbReference>
<evidence type="ECO:0000256" key="8">
    <source>
        <dbReference type="ARBA" id="ARBA00023166"/>
    </source>
</evidence>
<keyword evidence="8" id="KW-1207">Sterol metabolism</keyword>
<dbReference type="EC" id="5.3.3.1" evidence="11"/>
<evidence type="ECO:0000256" key="14">
    <source>
        <dbReference type="ARBA" id="ARBA00049744"/>
    </source>
</evidence>
<dbReference type="RefSeq" id="WP_148782278.1">
    <property type="nucleotide sequence ID" value="NZ_VNHU01000003.1"/>
</dbReference>
<keyword evidence="18" id="KW-1185">Reference proteome</keyword>
<keyword evidence="10" id="KW-0413">Isomerase</keyword>
<dbReference type="Pfam" id="PF13450">
    <property type="entry name" value="NAD_binding_8"/>
    <property type="match status" value="1"/>
</dbReference>
<dbReference type="PANTHER" id="PTHR47470">
    <property type="entry name" value="CHOLESTEROL OXIDASE"/>
    <property type="match status" value="1"/>
</dbReference>
<dbReference type="GO" id="GO:0050660">
    <property type="term" value="F:flavin adenine dinucleotide binding"/>
    <property type="evidence" value="ECO:0007669"/>
    <property type="project" value="InterPro"/>
</dbReference>
<dbReference type="Pfam" id="PF05199">
    <property type="entry name" value="GMC_oxred_C"/>
    <property type="match status" value="1"/>
</dbReference>
<keyword evidence="5" id="KW-0274">FAD</keyword>
<evidence type="ECO:0000256" key="6">
    <source>
        <dbReference type="ARBA" id="ARBA00023002"/>
    </source>
</evidence>
<accession>A0A5S5CBB8</accession>
<organism evidence="17 18">
    <name type="scientific">Aquimarina intermedia</name>
    <dbReference type="NCBI Taxonomy" id="350814"/>
    <lineage>
        <taxon>Bacteria</taxon>
        <taxon>Pseudomonadati</taxon>
        <taxon>Bacteroidota</taxon>
        <taxon>Flavobacteriia</taxon>
        <taxon>Flavobacteriales</taxon>
        <taxon>Flavobacteriaceae</taxon>
        <taxon>Aquimarina</taxon>
    </lineage>
</organism>
<evidence type="ECO:0000256" key="10">
    <source>
        <dbReference type="ARBA" id="ARBA00023235"/>
    </source>
</evidence>
<dbReference type="GO" id="GO:0004769">
    <property type="term" value="F:steroid Delta-isomerase activity"/>
    <property type="evidence" value="ECO:0007669"/>
    <property type="project" value="UniProtKB-EC"/>
</dbReference>
<evidence type="ECO:0000256" key="4">
    <source>
        <dbReference type="ARBA" id="ARBA00022630"/>
    </source>
</evidence>
<name>A0A5S5CBB8_9FLAO</name>
<keyword evidence="4" id="KW-0285">Flavoprotein</keyword>
<comment type="similarity">
    <text evidence="2">Belongs to the GMC oxidoreductase family.</text>
</comment>
<proteinExistence type="inferred from homology"/>